<evidence type="ECO:0000259" key="4">
    <source>
        <dbReference type="SMART" id="SM00822"/>
    </source>
</evidence>
<name>A0ABT3TI68_9GAMM</name>
<evidence type="ECO:0000313" key="5">
    <source>
        <dbReference type="EMBL" id="MCX2982018.1"/>
    </source>
</evidence>
<reference evidence="5" key="1">
    <citation type="submission" date="2019-02" db="EMBL/GenBank/DDBJ databases">
        <authorList>
            <person name="Li S.-H."/>
        </authorList>
    </citation>
    <scope>NUCLEOTIDE SEQUENCE</scope>
    <source>
        <strain evidence="5">IMCC14734</strain>
    </source>
</reference>
<dbReference type="PANTHER" id="PTHR44196">
    <property type="entry name" value="DEHYDROGENASE/REDUCTASE SDR FAMILY MEMBER 7B"/>
    <property type="match status" value="1"/>
</dbReference>
<dbReference type="Pfam" id="PF00106">
    <property type="entry name" value="adh_short"/>
    <property type="match status" value="1"/>
</dbReference>
<evidence type="ECO:0000256" key="1">
    <source>
        <dbReference type="ARBA" id="ARBA00006484"/>
    </source>
</evidence>
<keyword evidence="2" id="KW-0560">Oxidoreductase</keyword>
<evidence type="ECO:0000256" key="3">
    <source>
        <dbReference type="RuleBase" id="RU000363"/>
    </source>
</evidence>
<dbReference type="SMART" id="SM00822">
    <property type="entry name" value="PKS_KR"/>
    <property type="match status" value="1"/>
</dbReference>
<dbReference type="PANTHER" id="PTHR44196:SF2">
    <property type="entry name" value="SHORT-CHAIN DEHYDROGENASE-RELATED"/>
    <property type="match status" value="1"/>
</dbReference>
<dbReference type="InterPro" id="IPR020904">
    <property type="entry name" value="Sc_DH/Rdtase_CS"/>
</dbReference>
<gene>
    <name evidence="5" type="ORF">EYC98_14235</name>
</gene>
<dbReference type="PRINTS" id="PR00080">
    <property type="entry name" value="SDRFAMILY"/>
</dbReference>
<feature type="domain" description="Ketoreductase" evidence="4">
    <location>
        <begin position="23"/>
        <end position="205"/>
    </location>
</feature>
<sequence>MIWRTPRTIRRGTTVSAPPLKPGRALITGASAGIGEAFAHEFARHGYNLTLVARREHKLQALAAELKKTYAIDVSTCACDLLDPSSIERIRKTCSDQEIDILVNNAGVMYHGDFKEQQLESIDSIVHLNVACLTKLSSVFLQPMLRRGGGRILNITSTTGFQAGPTIAVYAASKAYILSFTEALAEELRDSGVYATAFCPGFTDTHMAAESFGEDIKNEPMSAFLMMSTTDVAALGYQACMQGTTISVPGFANKLVSGITRLQPKWMSRRLQAWMYRNMLGGAEKN</sequence>
<protein>
    <submittedName>
        <fullName evidence="5">SDR family oxidoreductase</fullName>
    </submittedName>
</protein>
<organism evidence="5 6">
    <name type="scientific">Candidatus Litorirhabdus singularis</name>
    <dbReference type="NCBI Taxonomy" id="2518993"/>
    <lineage>
        <taxon>Bacteria</taxon>
        <taxon>Pseudomonadati</taxon>
        <taxon>Pseudomonadota</taxon>
        <taxon>Gammaproteobacteria</taxon>
        <taxon>Cellvibrionales</taxon>
        <taxon>Halieaceae</taxon>
        <taxon>Candidatus Litorirhabdus</taxon>
    </lineage>
</organism>
<dbReference type="InterPro" id="IPR036291">
    <property type="entry name" value="NAD(P)-bd_dom_sf"/>
</dbReference>
<keyword evidence="6" id="KW-1185">Reference proteome</keyword>
<dbReference type="SUPFAM" id="SSF51735">
    <property type="entry name" value="NAD(P)-binding Rossmann-fold domains"/>
    <property type="match status" value="1"/>
</dbReference>
<dbReference type="PIRSF" id="PIRSF000126">
    <property type="entry name" value="11-beta-HSD1"/>
    <property type="match status" value="1"/>
</dbReference>
<accession>A0ABT3TI68</accession>
<dbReference type="InterPro" id="IPR002347">
    <property type="entry name" value="SDR_fam"/>
</dbReference>
<comment type="similarity">
    <text evidence="1 3">Belongs to the short-chain dehydrogenases/reductases (SDR) family.</text>
</comment>
<dbReference type="Gene3D" id="3.40.50.720">
    <property type="entry name" value="NAD(P)-binding Rossmann-like Domain"/>
    <property type="match status" value="1"/>
</dbReference>
<dbReference type="PROSITE" id="PS00061">
    <property type="entry name" value="ADH_SHORT"/>
    <property type="match status" value="1"/>
</dbReference>
<evidence type="ECO:0000313" key="6">
    <source>
        <dbReference type="Proteomes" id="UP001143362"/>
    </source>
</evidence>
<dbReference type="Proteomes" id="UP001143362">
    <property type="component" value="Unassembled WGS sequence"/>
</dbReference>
<proteinExistence type="inferred from homology"/>
<dbReference type="PRINTS" id="PR00081">
    <property type="entry name" value="GDHRDH"/>
</dbReference>
<evidence type="ECO:0000256" key="2">
    <source>
        <dbReference type="ARBA" id="ARBA00023002"/>
    </source>
</evidence>
<dbReference type="InterPro" id="IPR057326">
    <property type="entry name" value="KR_dom"/>
</dbReference>
<dbReference type="EMBL" id="SHNN01000002">
    <property type="protein sequence ID" value="MCX2982018.1"/>
    <property type="molecule type" value="Genomic_DNA"/>
</dbReference>
<comment type="caution">
    <text evidence="5">The sequence shown here is derived from an EMBL/GenBank/DDBJ whole genome shotgun (WGS) entry which is preliminary data.</text>
</comment>